<proteinExistence type="predicted"/>
<gene>
    <name evidence="1" type="ORF">Bca52824_051890</name>
</gene>
<dbReference type="OrthoDB" id="10491251at2759"/>
<name>A0A8X7R244_BRACI</name>
<reference evidence="1 2" key="1">
    <citation type="submission" date="2020-02" db="EMBL/GenBank/DDBJ databases">
        <authorList>
            <person name="Ma Q."/>
            <person name="Huang Y."/>
            <person name="Song X."/>
            <person name="Pei D."/>
        </authorList>
    </citation>
    <scope>NUCLEOTIDE SEQUENCE [LARGE SCALE GENOMIC DNA]</scope>
    <source>
        <strain evidence="1">Sxm20200214</strain>
        <tissue evidence="1">Leaf</tissue>
    </source>
</reference>
<organism evidence="1 2">
    <name type="scientific">Brassica carinata</name>
    <name type="common">Ethiopian mustard</name>
    <name type="synonym">Abyssinian cabbage</name>
    <dbReference type="NCBI Taxonomy" id="52824"/>
    <lineage>
        <taxon>Eukaryota</taxon>
        <taxon>Viridiplantae</taxon>
        <taxon>Streptophyta</taxon>
        <taxon>Embryophyta</taxon>
        <taxon>Tracheophyta</taxon>
        <taxon>Spermatophyta</taxon>
        <taxon>Magnoliopsida</taxon>
        <taxon>eudicotyledons</taxon>
        <taxon>Gunneridae</taxon>
        <taxon>Pentapetalae</taxon>
        <taxon>rosids</taxon>
        <taxon>malvids</taxon>
        <taxon>Brassicales</taxon>
        <taxon>Brassicaceae</taxon>
        <taxon>Brassiceae</taxon>
        <taxon>Brassica</taxon>
    </lineage>
</organism>
<comment type="caution">
    <text evidence="1">The sequence shown here is derived from an EMBL/GenBank/DDBJ whole genome shotgun (WGS) entry which is preliminary data.</text>
</comment>
<accession>A0A8X7R244</accession>
<evidence type="ECO:0000313" key="2">
    <source>
        <dbReference type="Proteomes" id="UP000886595"/>
    </source>
</evidence>
<protein>
    <submittedName>
        <fullName evidence="1">Uncharacterized protein</fullName>
    </submittedName>
</protein>
<sequence length="134" mass="14574">MKIRDIRTHRSEVHPLHVMAYRAGTRVPSGVRAETVVRGSEVEADCLGFLSSSRRGAGEKMYGGYMEESNVWWRDSSGAFKHGDGRGSGGGRRHDGGVVIIMAMERSRAASEGGGKSGMAVAREIHWRSLGMRA</sequence>
<dbReference type="AlphaFoldDB" id="A0A8X7R244"/>
<dbReference type="EMBL" id="JAAMPC010000011">
    <property type="protein sequence ID" value="KAG2280670.1"/>
    <property type="molecule type" value="Genomic_DNA"/>
</dbReference>
<dbReference type="Proteomes" id="UP000886595">
    <property type="component" value="Unassembled WGS sequence"/>
</dbReference>
<keyword evidence="2" id="KW-1185">Reference proteome</keyword>
<evidence type="ECO:0000313" key="1">
    <source>
        <dbReference type="EMBL" id="KAG2280670.1"/>
    </source>
</evidence>